<protein>
    <submittedName>
        <fullName evidence="2">Uncharacterized protein</fullName>
    </submittedName>
</protein>
<gene>
    <name evidence="2" type="ORF">KME25_15880</name>
</gene>
<feature type="chain" id="PRO_5037853384" evidence="1">
    <location>
        <begin position="24"/>
        <end position="328"/>
    </location>
</feature>
<organism evidence="2 3">
    <name type="scientific">Symplocastrum torsivum CPER-KK1</name>
    <dbReference type="NCBI Taxonomy" id="450513"/>
    <lineage>
        <taxon>Bacteria</taxon>
        <taxon>Bacillati</taxon>
        <taxon>Cyanobacteriota</taxon>
        <taxon>Cyanophyceae</taxon>
        <taxon>Oscillatoriophycideae</taxon>
        <taxon>Oscillatoriales</taxon>
        <taxon>Microcoleaceae</taxon>
        <taxon>Symplocastrum</taxon>
    </lineage>
</organism>
<reference evidence="2" key="1">
    <citation type="submission" date="2021-05" db="EMBL/GenBank/DDBJ databases">
        <authorList>
            <person name="Pietrasiak N."/>
            <person name="Ward R."/>
            <person name="Stajich J.E."/>
            <person name="Kurbessoian T."/>
        </authorList>
    </citation>
    <scope>NUCLEOTIDE SEQUENCE</scope>
    <source>
        <strain evidence="2">CPER-KK1</strain>
    </source>
</reference>
<proteinExistence type="predicted"/>
<accession>A0A951UAH8</accession>
<comment type="caution">
    <text evidence="2">The sequence shown here is derived from an EMBL/GenBank/DDBJ whole genome shotgun (WGS) entry which is preliminary data.</text>
</comment>
<keyword evidence="1" id="KW-0732">Signal</keyword>
<dbReference type="Proteomes" id="UP000753908">
    <property type="component" value="Unassembled WGS sequence"/>
</dbReference>
<sequence>MKKILFATSVCLFLTGGTLKPAAAPVSAQTPFVMAQTNNSKTSPATPTQQIEILSTGAEPRQELRFTPPANTKQTVNITTTMDAASSVGGQAVPKFKIPTSVMKMDVTVTQVDPNGDIHLQFAYTDADVVADSAVPPELLESMRSTIQQLVGLNGTYITDNRGQVKSGNFDLPEGSDPITEQLFEQLSNSLDQFSSPVPAEAIGKGAKWRVTSSLNLSGINLSQSTIYELVDLQDNVATINVTLEQNANTQNLTLPGTPAGADFTLKSLTSQGQGQMIMPLNAAMPTRSNVSISSNNEMSIKDPNSKTETTLTTQLSMQMALESQFQE</sequence>
<evidence type="ECO:0000256" key="1">
    <source>
        <dbReference type="SAM" id="SignalP"/>
    </source>
</evidence>
<name>A0A951UAH8_9CYAN</name>
<dbReference type="Pfam" id="PF19777">
    <property type="entry name" value="DUF6263"/>
    <property type="match status" value="1"/>
</dbReference>
<dbReference type="EMBL" id="JAHHIF010000019">
    <property type="protein sequence ID" value="MBW4545907.1"/>
    <property type="molecule type" value="Genomic_DNA"/>
</dbReference>
<evidence type="ECO:0000313" key="3">
    <source>
        <dbReference type="Proteomes" id="UP000753908"/>
    </source>
</evidence>
<feature type="signal peptide" evidence="1">
    <location>
        <begin position="1"/>
        <end position="23"/>
    </location>
</feature>
<dbReference type="InterPro" id="IPR046230">
    <property type="entry name" value="DUF6263"/>
</dbReference>
<reference evidence="2" key="2">
    <citation type="journal article" date="2022" name="Microbiol. Resour. Announc.">
        <title>Metagenome Sequencing to Explore Phylogenomics of Terrestrial Cyanobacteria.</title>
        <authorList>
            <person name="Ward R.D."/>
            <person name="Stajich J.E."/>
            <person name="Johansen J.R."/>
            <person name="Huntemann M."/>
            <person name="Clum A."/>
            <person name="Foster B."/>
            <person name="Foster B."/>
            <person name="Roux S."/>
            <person name="Palaniappan K."/>
            <person name="Varghese N."/>
            <person name="Mukherjee S."/>
            <person name="Reddy T.B.K."/>
            <person name="Daum C."/>
            <person name="Copeland A."/>
            <person name="Chen I.A."/>
            <person name="Ivanova N.N."/>
            <person name="Kyrpides N.C."/>
            <person name="Shapiro N."/>
            <person name="Eloe-Fadrosh E.A."/>
            <person name="Pietrasiak N."/>
        </authorList>
    </citation>
    <scope>NUCLEOTIDE SEQUENCE</scope>
    <source>
        <strain evidence="2">CPER-KK1</strain>
    </source>
</reference>
<evidence type="ECO:0000313" key="2">
    <source>
        <dbReference type="EMBL" id="MBW4545907.1"/>
    </source>
</evidence>
<dbReference type="AlphaFoldDB" id="A0A951UAH8"/>